<name>A0A097EM18_9GAMM</name>
<evidence type="ECO:0000313" key="4">
    <source>
        <dbReference type="EMBL" id="AIT08619.1"/>
    </source>
</evidence>
<dbReference type="InterPro" id="IPR036430">
    <property type="entry name" value="RNase_T2-like_sf"/>
</dbReference>
<dbReference type="OrthoDB" id="4720638at2"/>
<keyword evidence="5" id="KW-1185">Reference proteome</keyword>
<dbReference type="Proteomes" id="UP000029672">
    <property type="component" value="Chromosome"/>
</dbReference>
<dbReference type="Pfam" id="PF00445">
    <property type="entry name" value="Ribonuclease_T2"/>
    <property type="match status" value="1"/>
</dbReference>
<dbReference type="PANTHER" id="PTHR11240">
    <property type="entry name" value="RIBONUCLEASE T2"/>
    <property type="match status" value="1"/>
</dbReference>
<dbReference type="PROSITE" id="PS00531">
    <property type="entry name" value="RNASE_T2_2"/>
    <property type="match status" value="1"/>
</dbReference>
<evidence type="ECO:0000313" key="5">
    <source>
        <dbReference type="Proteomes" id="UP000029672"/>
    </source>
</evidence>
<dbReference type="SUPFAM" id="SSF55895">
    <property type="entry name" value="Ribonuclease Rh-like"/>
    <property type="match status" value="1"/>
</dbReference>
<comment type="similarity">
    <text evidence="1 2">Belongs to the RNase T2 family.</text>
</comment>
<protein>
    <submittedName>
        <fullName evidence="4">Uncharacterized protein</fullName>
    </submittedName>
</protein>
<accession>A0A097EM18</accession>
<dbReference type="GO" id="GO:0033897">
    <property type="term" value="F:ribonuclease T2 activity"/>
    <property type="evidence" value="ECO:0007669"/>
    <property type="project" value="InterPro"/>
</dbReference>
<dbReference type="EMBL" id="CP009574">
    <property type="protein sequence ID" value="AIT08619.1"/>
    <property type="molecule type" value="Genomic_DNA"/>
</dbReference>
<keyword evidence="3" id="KW-0732">Signal</keyword>
<dbReference type="Gene3D" id="3.90.730.10">
    <property type="entry name" value="Ribonuclease T2-like"/>
    <property type="match status" value="1"/>
</dbReference>
<dbReference type="InterPro" id="IPR033130">
    <property type="entry name" value="RNase_T2_His_AS_2"/>
</dbReference>
<evidence type="ECO:0000256" key="1">
    <source>
        <dbReference type="ARBA" id="ARBA00007469"/>
    </source>
</evidence>
<organism evidence="4 5">
    <name type="scientific">Candidatus Francisella endociliophora</name>
    <dbReference type="NCBI Taxonomy" id="653937"/>
    <lineage>
        <taxon>Bacteria</taxon>
        <taxon>Pseudomonadati</taxon>
        <taxon>Pseudomonadota</taxon>
        <taxon>Gammaproteobacteria</taxon>
        <taxon>Thiotrichales</taxon>
        <taxon>Francisellaceae</taxon>
        <taxon>Francisella</taxon>
    </lineage>
</organism>
<dbReference type="HOGENOM" id="CLU_069375_2_1_6"/>
<feature type="signal peptide" evidence="3">
    <location>
        <begin position="1"/>
        <end position="20"/>
    </location>
</feature>
<dbReference type="RefSeq" id="WP_040007605.1">
    <property type="nucleotide sequence ID" value="NZ_CP009574.1"/>
</dbReference>
<evidence type="ECO:0000256" key="3">
    <source>
        <dbReference type="SAM" id="SignalP"/>
    </source>
</evidence>
<dbReference type="GO" id="GO:0003723">
    <property type="term" value="F:RNA binding"/>
    <property type="evidence" value="ECO:0007669"/>
    <property type="project" value="InterPro"/>
</dbReference>
<reference evidence="4 5" key="1">
    <citation type="submission" date="2014-10" db="EMBL/GenBank/DDBJ databases">
        <title>Whole genome sequence of Francisella endociliophora strain FSC1006, isolated from a laboratory culture of the marine ciliate Euplotes raikovi.</title>
        <authorList>
            <person name="Granberg M."/>
            <person name="Backman S."/>
            <person name="Lundmark E."/>
            <person name="Nilsson E."/>
            <person name="Karlsson E."/>
            <person name="Thelaus J."/>
            <person name="Ohrman C."/>
            <person name="Larkeryd A."/>
            <person name="Stenberg P."/>
        </authorList>
    </citation>
    <scope>NUCLEOTIDE SEQUENCE [LARGE SCALE GENOMIC DNA]</scope>
    <source>
        <strain evidence="4 5">FSC1006</strain>
    </source>
</reference>
<dbReference type="eggNOG" id="COG3719">
    <property type="taxonomic scope" value="Bacteria"/>
</dbReference>
<dbReference type="STRING" id="1547445.LO80_00610"/>
<dbReference type="PANTHER" id="PTHR11240:SF22">
    <property type="entry name" value="RIBONUCLEASE T2"/>
    <property type="match status" value="1"/>
</dbReference>
<proteinExistence type="inferred from homology"/>
<dbReference type="InterPro" id="IPR001568">
    <property type="entry name" value="RNase_T2-like"/>
</dbReference>
<evidence type="ECO:0000256" key="2">
    <source>
        <dbReference type="RuleBase" id="RU004328"/>
    </source>
</evidence>
<feature type="chain" id="PRO_5001934283" evidence="3">
    <location>
        <begin position="21"/>
        <end position="244"/>
    </location>
</feature>
<gene>
    <name evidence="4" type="ORF">LO80_00610</name>
</gene>
<dbReference type="AlphaFoldDB" id="A0A097EM18"/>
<sequence>MLRKVSMSIALLSISAAVYANGERAGEFDTYKLAITWAPGFCAENLDKQECQNLDNMLNKDYNYAVSLHGLWPNVNGSTTYGDCIDTKFSKYNPSSFNNLLLNYYEPAAKYCDISGFCLPEHEWNKHGTCQLTWDQPEFFYVQTKMIDTFRKSLVDKLENKDSIRKQDLYNLLIENFKGKNKNDFDLICNDKTGKIKEIRITLNKNIENISDDEWRTLTPSDLSSYIIPTNNLHKNCGDNIVLK</sequence>
<dbReference type="KEGG" id="frf:LO80_00610"/>